<name>A0A3M0G8C3_9CORY</name>
<evidence type="ECO:0000256" key="1">
    <source>
        <dbReference type="ARBA" id="ARBA00004141"/>
    </source>
</evidence>
<reference evidence="8 9" key="1">
    <citation type="submission" date="2018-10" db="EMBL/GenBank/DDBJ databases">
        <title>Corynebacterium macginleyi genome sequencing and assembly of the type strain and two clinical samples.</title>
        <authorList>
            <person name="Bernier A.-M."/>
            <person name="Bernard K."/>
        </authorList>
    </citation>
    <scope>NUCLEOTIDE SEQUENCE [LARGE SCALE GENOMIC DNA]</scope>
    <source>
        <strain evidence="8 9">NML 120205</strain>
    </source>
</reference>
<feature type="domain" description="GtrA/DPMS transmembrane" evidence="7">
    <location>
        <begin position="18"/>
        <end position="124"/>
    </location>
</feature>
<comment type="subcellular location">
    <subcellularLocation>
        <location evidence="1">Membrane</location>
        <topology evidence="1">Multi-pass membrane protein</topology>
    </subcellularLocation>
</comment>
<evidence type="ECO:0000256" key="5">
    <source>
        <dbReference type="ARBA" id="ARBA00023136"/>
    </source>
</evidence>
<evidence type="ECO:0000256" key="3">
    <source>
        <dbReference type="ARBA" id="ARBA00022692"/>
    </source>
</evidence>
<dbReference type="Proteomes" id="UP000270649">
    <property type="component" value="Unassembled WGS sequence"/>
</dbReference>
<comment type="similarity">
    <text evidence="2">Belongs to the GtrA family.</text>
</comment>
<dbReference type="AlphaFoldDB" id="A0A3M0G8C3"/>
<sequence length="186" mass="20877">MADLSVARFASNFGQFLKFGLVGGSGTVVNLFVYFLAQKLCGAADIFAEDPFMNLFGSAFHIRWYHVFATISFLVANTWNYQLNRIWTFRTVSKVSWIRGFFPFLLTGIGAFFVSQVILTLLMNPNSPLGLPTDVFDNSTGLRTKSYWAQAISIVVAMPINFIINKLWTFRSKPNKPVVVDEVAPV</sequence>
<evidence type="ECO:0000256" key="2">
    <source>
        <dbReference type="ARBA" id="ARBA00009399"/>
    </source>
</evidence>
<dbReference type="GO" id="GO:0005886">
    <property type="term" value="C:plasma membrane"/>
    <property type="evidence" value="ECO:0007669"/>
    <property type="project" value="TreeGrafter"/>
</dbReference>
<feature type="transmembrane region" description="Helical" evidence="6">
    <location>
        <begin position="147"/>
        <end position="164"/>
    </location>
</feature>
<evidence type="ECO:0000259" key="7">
    <source>
        <dbReference type="Pfam" id="PF04138"/>
    </source>
</evidence>
<evidence type="ECO:0000313" key="9">
    <source>
        <dbReference type="Proteomes" id="UP000270649"/>
    </source>
</evidence>
<dbReference type="PANTHER" id="PTHR38459">
    <property type="entry name" value="PROPHAGE BACTOPRENOL-LINKED GLUCOSE TRANSLOCASE HOMOLOG"/>
    <property type="match status" value="1"/>
</dbReference>
<protein>
    <submittedName>
        <fullName evidence="8">GtrA family protein</fullName>
    </submittedName>
</protein>
<organism evidence="8 9">
    <name type="scientific">Corynebacterium macginleyi</name>
    <dbReference type="NCBI Taxonomy" id="38290"/>
    <lineage>
        <taxon>Bacteria</taxon>
        <taxon>Bacillati</taxon>
        <taxon>Actinomycetota</taxon>
        <taxon>Actinomycetes</taxon>
        <taxon>Mycobacteriales</taxon>
        <taxon>Corynebacteriaceae</taxon>
        <taxon>Corynebacterium</taxon>
    </lineage>
</organism>
<accession>A0A3M0G8C3</accession>
<dbReference type="InterPro" id="IPR051401">
    <property type="entry name" value="GtrA_CellWall_Glycosyl"/>
</dbReference>
<feature type="transmembrane region" description="Helical" evidence="6">
    <location>
        <begin position="62"/>
        <end position="80"/>
    </location>
</feature>
<dbReference type="PANTHER" id="PTHR38459:SF1">
    <property type="entry name" value="PROPHAGE BACTOPRENOL-LINKED GLUCOSE TRANSLOCASE HOMOLOG"/>
    <property type="match status" value="1"/>
</dbReference>
<keyword evidence="4 6" id="KW-1133">Transmembrane helix</keyword>
<dbReference type="InterPro" id="IPR007267">
    <property type="entry name" value="GtrA_DPMS_TM"/>
</dbReference>
<keyword evidence="5 6" id="KW-0472">Membrane</keyword>
<feature type="transmembrane region" description="Helical" evidence="6">
    <location>
        <begin position="101"/>
        <end position="123"/>
    </location>
</feature>
<keyword evidence="3 6" id="KW-0812">Transmembrane</keyword>
<feature type="transmembrane region" description="Helical" evidence="6">
    <location>
        <begin position="16"/>
        <end position="37"/>
    </location>
</feature>
<dbReference type="EMBL" id="REGC01000010">
    <property type="protein sequence ID" value="RMB58662.1"/>
    <property type="molecule type" value="Genomic_DNA"/>
</dbReference>
<evidence type="ECO:0000256" key="6">
    <source>
        <dbReference type="SAM" id="Phobius"/>
    </source>
</evidence>
<evidence type="ECO:0000313" key="8">
    <source>
        <dbReference type="EMBL" id="RMB58662.1"/>
    </source>
</evidence>
<comment type="caution">
    <text evidence="8">The sequence shown here is derived from an EMBL/GenBank/DDBJ whole genome shotgun (WGS) entry which is preliminary data.</text>
</comment>
<gene>
    <name evidence="8" type="ORF">D9543_08155</name>
</gene>
<feature type="domain" description="GtrA/DPMS transmembrane" evidence="7">
    <location>
        <begin position="143"/>
        <end position="177"/>
    </location>
</feature>
<dbReference type="GO" id="GO:0000271">
    <property type="term" value="P:polysaccharide biosynthetic process"/>
    <property type="evidence" value="ECO:0007669"/>
    <property type="project" value="InterPro"/>
</dbReference>
<evidence type="ECO:0000256" key="4">
    <source>
        <dbReference type="ARBA" id="ARBA00022989"/>
    </source>
</evidence>
<proteinExistence type="inferred from homology"/>
<dbReference type="RefSeq" id="WP_121927966.1">
    <property type="nucleotide sequence ID" value="NZ_CP068291.1"/>
</dbReference>
<dbReference type="Pfam" id="PF04138">
    <property type="entry name" value="GtrA_DPMS_TM"/>
    <property type="match status" value="2"/>
</dbReference>